<name>A0A8S9YR79_9TREM</name>
<reference evidence="2" key="1">
    <citation type="submission" date="2019-07" db="EMBL/GenBank/DDBJ databases">
        <title>Annotation for the trematode Paragonimus miyazaki's.</title>
        <authorList>
            <person name="Choi Y.-J."/>
        </authorList>
    </citation>
    <scope>NUCLEOTIDE SEQUENCE</scope>
    <source>
        <strain evidence="2">Japan</strain>
    </source>
</reference>
<gene>
    <name evidence="2" type="ORF">EG68_07668</name>
</gene>
<dbReference type="Proteomes" id="UP000822476">
    <property type="component" value="Unassembled WGS sequence"/>
</dbReference>
<keyword evidence="1" id="KW-0175">Coiled coil</keyword>
<evidence type="ECO:0000313" key="3">
    <source>
        <dbReference type="Proteomes" id="UP000822476"/>
    </source>
</evidence>
<sequence>MHLLGARLRPYVGDFTCGVMCDRKRAELDYLQRCLKRYEIERVEAGEAVRRIEDRLQELQERTSDLLAGYVSLSVDVHVHKTDIHQTFVSLKY</sequence>
<keyword evidence="3" id="KW-1185">Reference proteome</keyword>
<organism evidence="2 3">
    <name type="scientific">Paragonimus skrjabini miyazakii</name>
    <dbReference type="NCBI Taxonomy" id="59628"/>
    <lineage>
        <taxon>Eukaryota</taxon>
        <taxon>Metazoa</taxon>
        <taxon>Spiralia</taxon>
        <taxon>Lophotrochozoa</taxon>
        <taxon>Platyhelminthes</taxon>
        <taxon>Trematoda</taxon>
        <taxon>Digenea</taxon>
        <taxon>Plagiorchiida</taxon>
        <taxon>Troglotremata</taxon>
        <taxon>Troglotrematidae</taxon>
        <taxon>Paragonimus</taxon>
    </lineage>
</organism>
<dbReference type="EMBL" id="JTDE01003855">
    <property type="protein sequence ID" value="KAF7255571.1"/>
    <property type="molecule type" value="Genomic_DNA"/>
</dbReference>
<proteinExistence type="predicted"/>
<evidence type="ECO:0000313" key="2">
    <source>
        <dbReference type="EMBL" id="KAF7255571.1"/>
    </source>
</evidence>
<evidence type="ECO:0000256" key="1">
    <source>
        <dbReference type="SAM" id="Coils"/>
    </source>
</evidence>
<dbReference type="OrthoDB" id="6239805at2759"/>
<accession>A0A8S9YR79</accession>
<protein>
    <submittedName>
        <fullName evidence="2">Uncharacterized protein</fullName>
    </submittedName>
</protein>
<feature type="coiled-coil region" evidence="1">
    <location>
        <begin position="35"/>
        <end position="69"/>
    </location>
</feature>
<dbReference type="AlphaFoldDB" id="A0A8S9YR79"/>
<comment type="caution">
    <text evidence="2">The sequence shown here is derived from an EMBL/GenBank/DDBJ whole genome shotgun (WGS) entry which is preliminary data.</text>
</comment>